<dbReference type="EMBL" id="JAUFRC010000001">
    <property type="protein sequence ID" value="MDN3711049.1"/>
    <property type="molecule type" value="Genomic_DNA"/>
</dbReference>
<evidence type="ECO:0000313" key="1">
    <source>
        <dbReference type="EMBL" id="MDN3711049.1"/>
    </source>
</evidence>
<name>A0ABT8D2M9_9RHOB</name>
<comment type="caution">
    <text evidence="1">The sequence shown here is derived from an EMBL/GenBank/DDBJ whole genome shotgun (WGS) entry which is preliminary data.</text>
</comment>
<sequence length="88" mass="9791">MRASEILRFTGDAREAADGLAYHVYALLRVARLALENETSGEEVTLHREANVAYVLEIAEALMATVHEGVEELARETKRGHWRKGEAA</sequence>
<accession>A0ABT8D2M9</accession>
<dbReference type="RefSeq" id="WP_377685340.1">
    <property type="nucleotide sequence ID" value="NZ_JBHMDZ010000009.1"/>
</dbReference>
<reference evidence="2" key="1">
    <citation type="journal article" date="2019" name="Int. J. Syst. Evol. Microbiol.">
        <title>The Global Catalogue of Microorganisms (GCM) 10K type strain sequencing project: providing services to taxonomists for standard genome sequencing and annotation.</title>
        <authorList>
            <consortium name="The Broad Institute Genomics Platform"/>
            <consortium name="The Broad Institute Genome Sequencing Center for Infectious Disease"/>
            <person name="Wu L."/>
            <person name="Ma J."/>
        </authorList>
    </citation>
    <scope>NUCLEOTIDE SEQUENCE [LARGE SCALE GENOMIC DNA]</scope>
    <source>
        <strain evidence="2">CECT 8482</strain>
    </source>
</reference>
<organism evidence="1 2">
    <name type="scientific">Paracoccus cavernae</name>
    <dbReference type="NCBI Taxonomy" id="1571207"/>
    <lineage>
        <taxon>Bacteria</taxon>
        <taxon>Pseudomonadati</taxon>
        <taxon>Pseudomonadota</taxon>
        <taxon>Alphaproteobacteria</taxon>
        <taxon>Rhodobacterales</taxon>
        <taxon>Paracoccaceae</taxon>
        <taxon>Paracoccus</taxon>
    </lineage>
</organism>
<keyword evidence="2" id="KW-1185">Reference proteome</keyword>
<proteinExistence type="predicted"/>
<protein>
    <submittedName>
        <fullName evidence="1">Uncharacterized protein</fullName>
    </submittedName>
</protein>
<dbReference type="Proteomes" id="UP001243846">
    <property type="component" value="Unassembled WGS sequence"/>
</dbReference>
<gene>
    <name evidence="1" type="ORF">QWZ10_03040</name>
</gene>
<evidence type="ECO:0000313" key="2">
    <source>
        <dbReference type="Proteomes" id="UP001243846"/>
    </source>
</evidence>